<dbReference type="GO" id="GO:0016757">
    <property type="term" value="F:glycosyltransferase activity"/>
    <property type="evidence" value="ECO:0007669"/>
    <property type="project" value="UniProtKB-KW"/>
</dbReference>
<organism evidence="3 4">
    <name type="scientific">Winogradskyella marincola</name>
    <dbReference type="NCBI Taxonomy" id="3037795"/>
    <lineage>
        <taxon>Bacteria</taxon>
        <taxon>Pseudomonadati</taxon>
        <taxon>Bacteroidota</taxon>
        <taxon>Flavobacteriia</taxon>
        <taxon>Flavobacteriales</taxon>
        <taxon>Flavobacteriaceae</taxon>
        <taxon>Winogradskyella</taxon>
    </lineage>
</organism>
<name>A0ABT6FWZ1_9FLAO</name>
<dbReference type="InterPro" id="IPR001296">
    <property type="entry name" value="Glyco_trans_1"/>
</dbReference>
<keyword evidence="1" id="KW-0812">Transmembrane</keyword>
<dbReference type="SUPFAM" id="SSF53756">
    <property type="entry name" value="UDP-Glycosyltransferase/glycogen phosphorylase"/>
    <property type="match status" value="1"/>
</dbReference>
<evidence type="ECO:0000313" key="4">
    <source>
        <dbReference type="Proteomes" id="UP001529085"/>
    </source>
</evidence>
<feature type="transmembrane region" description="Helical" evidence="1">
    <location>
        <begin position="57"/>
        <end position="76"/>
    </location>
</feature>
<evidence type="ECO:0000313" key="3">
    <source>
        <dbReference type="EMBL" id="MDG4714310.1"/>
    </source>
</evidence>
<reference evidence="3 4" key="1">
    <citation type="submission" date="2023-03" db="EMBL/GenBank/DDBJ databases">
        <title>Strain YYF002 represents a novel species in the genus Winogradskyella isolated from seawater.</title>
        <authorList>
            <person name="Fu Z.-Y."/>
        </authorList>
    </citation>
    <scope>NUCLEOTIDE SEQUENCE [LARGE SCALE GENOMIC DNA]</scope>
    <source>
        <strain evidence="3 4">YYF002</strain>
    </source>
</reference>
<keyword evidence="1" id="KW-0472">Membrane</keyword>
<dbReference type="PANTHER" id="PTHR45947:SF3">
    <property type="entry name" value="SULFOQUINOVOSYL TRANSFERASE SQD2"/>
    <property type="match status" value="1"/>
</dbReference>
<feature type="domain" description="Glycosyl transferase family 1" evidence="2">
    <location>
        <begin position="209"/>
        <end position="366"/>
    </location>
</feature>
<dbReference type="PANTHER" id="PTHR45947">
    <property type="entry name" value="SULFOQUINOVOSYL TRANSFERASE SQD2"/>
    <property type="match status" value="1"/>
</dbReference>
<dbReference type="Pfam" id="PF00534">
    <property type="entry name" value="Glycos_transf_1"/>
    <property type="match status" value="1"/>
</dbReference>
<accession>A0ABT6FWZ1</accession>
<dbReference type="EC" id="2.4.-.-" evidence="3"/>
<keyword evidence="4" id="KW-1185">Reference proteome</keyword>
<dbReference type="CDD" id="cd03801">
    <property type="entry name" value="GT4_PimA-like"/>
    <property type="match status" value="1"/>
</dbReference>
<keyword evidence="3" id="KW-0328">Glycosyltransferase</keyword>
<evidence type="ECO:0000256" key="1">
    <source>
        <dbReference type="SAM" id="Phobius"/>
    </source>
</evidence>
<dbReference type="InterPro" id="IPR050194">
    <property type="entry name" value="Glycosyltransferase_grp1"/>
</dbReference>
<evidence type="ECO:0000259" key="2">
    <source>
        <dbReference type="Pfam" id="PF00534"/>
    </source>
</evidence>
<sequence length="391" mass="44585">MKIALVLAQPPSYSETFFNNKIKGLQQKGHEVILFTGPSRVKYKNCLHKESPPISKFFLLQFFSICIVFIRLLPYFKIVNRFFKLEKLDGSSTKVILKKIYLNAHLLTFKGDWVHFGFGTLALERELIPKSIGASMAVSFRGFDIGVYTLKYPNCYQKLWKHVSRIHVISNDIKQLLYANGFNDQASVIKITPAIDNQYFNADGFNDFSTPIQLLTVARLHWKKGLVKTLEALALLKKRGIKFQYTLVGEGDEKEHLMYVVNQLNLQEDVTFSGKLASKDVKTIMQTANIYIQYSVQEGFCNAVLEAQSMGLLCVVSDAEGLSENVKDNFSGWVVARGQSKLLADKLLEVVSLSSEERLRISENAVNRVKDHFNLNIQQQAFHDFYTKKQE</sequence>
<comment type="caution">
    <text evidence="3">The sequence shown here is derived from an EMBL/GenBank/DDBJ whole genome shotgun (WGS) entry which is preliminary data.</text>
</comment>
<dbReference type="Gene3D" id="3.40.50.2000">
    <property type="entry name" value="Glycogen Phosphorylase B"/>
    <property type="match status" value="2"/>
</dbReference>
<dbReference type="EMBL" id="JARSBN010000001">
    <property type="protein sequence ID" value="MDG4714310.1"/>
    <property type="molecule type" value="Genomic_DNA"/>
</dbReference>
<keyword evidence="1" id="KW-1133">Transmembrane helix</keyword>
<gene>
    <name evidence="3" type="ORF">P7122_00370</name>
</gene>
<proteinExistence type="predicted"/>
<keyword evidence="3" id="KW-0808">Transferase</keyword>
<protein>
    <submittedName>
        <fullName evidence="3">Glycosyltransferase family 4 protein</fullName>
        <ecNumber evidence="3">2.4.-.-</ecNumber>
    </submittedName>
</protein>
<dbReference type="RefSeq" id="WP_278003802.1">
    <property type="nucleotide sequence ID" value="NZ_JARSBN010000001.1"/>
</dbReference>
<dbReference type="Proteomes" id="UP001529085">
    <property type="component" value="Unassembled WGS sequence"/>
</dbReference>